<evidence type="ECO:0000313" key="2">
    <source>
        <dbReference type="EMBL" id="KGH02937.1"/>
    </source>
</evidence>
<gene>
    <name evidence="2" type="ORF">P608_26665</name>
</gene>
<dbReference type="EMBL" id="AWTP01000176">
    <property type="protein sequence ID" value="KGH02937.1"/>
    <property type="molecule type" value="Genomic_DNA"/>
</dbReference>
<evidence type="ECO:0000313" key="3">
    <source>
        <dbReference type="Proteomes" id="UP000029549"/>
    </source>
</evidence>
<organism evidence="2 3">
    <name type="scientific">Comamonas thiooxydans</name>
    <dbReference type="NCBI Taxonomy" id="363952"/>
    <lineage>
        <taxon>Bacteria</taxon>
        <taxon>Pseudomonadati</taxon>
        <taxon>Pseudomonadota</taxon>
        <taxon>Betaproteobacteria</taxon>
        <taxon>Burkholderiales</taxon>
        <taxon>Comamonadaceae</taxon>
        <taxon>Comamonas</taxon>
    </lineage>
</organism>
<evidence type="ECO:0000256" key="1">
    <source>
        <dbReference type="SAM" id="MobiDB-lite"/>
    </source>
</evidence>
<dbReference type="AlphaFoldDB" id="A0A0E3CA64"/>
<keyword evidence="3" id="KW-1185">Reference proteome</keyword>
<name>A0A0E3CA64_9BURK</name>
<feature type="compositionally biased region" description="Basic residues" evidence="1">
    <location>
        <begin position="1"/>
        <end position="13"/>
    </location>
</feature>
<comment type="caution">
    <text evidence="2">The sequence shown here is derived from an EMBL/GenBank/DDBJ whole genome shotgun (WGS) entry which is preliminary data.</text>
</comment>
<proteinExistence type="predicted"/>
<feature type="region of interest" description="Disordered" evidence="1">
    <location>
        <begin position="1"/>
        <end position="35"/>
    </location>
</feature>
<dbReference type="Proteomes" id="UP000029549">
    <property type="component" value="Unassembled WGS sequence"/>
</dbReference>
<accession>A0A0E3CA64</accession>
<protein>
    <submittedName>
        <fullName evidence="2">Uncharacterized protein</fullName>
    </submittedName>
</protein>
<sequence length="35" mass="4067">MTHRPQARCKMRKQFHDSDDNMHGMTVNGRVPGRA</sequence>
<reference evidence="2 3" key="1">
    <citation type="submission" date="2013-09" db="EMBL/GenBank/DDBJ databases">
        <title>High correlation between genotypes and phenotypes of environmental bacteria Comamonas testosteroni strains.</title>
        <authorList>
            <person name="Liu L."/>
            <person name="Zhu W."/>
            <person name="Xia X."/>
            <person name="Xu B."/>
            <person name="Luo M."/>
            <person name="Wang G."/>
        </authorList>
    </citation>
    <scope>NUCLEOTIDE SEQUENCE [LARGE SCALE GENOMIC DNA]</scope>
    <source>
        <strain evidence="2 3">DF2</strain>
    </source>
</reference>